<proteinExistence type="predicted"/>
<dbReference type="AlphaFoldDB" id="A0A2N5IXJ9"/>
<evidence type="ECO:0000313" key="1">
    <source>
        <dbReference type="EMBL" id="PLS26688.1"/>
    </source>
</evidence>
<evidence type="ECO:0000313" key="2">
    <source>
        <dbReference type="Proteomes" id="UP000234935"/>
    </source>
</evidence>
<protein>
    <submittedName>
        <fullName evidence="1">Uncharacterized protein</fullName>
    </submittedName>
</protein>
<sequence>MQAQEILKRQCMRTKSFDVPIDYTVVTVPQSYVDVGGVFRSKEEAKTVGYNTQTADLTGRNIALDAYVNTLSNSERNRYEQEMGDLDTGGCAAQAYIALFESAENTRAVLDTFDDVIREQSSSAIEAPDVQAAIKDEYMPCMKKAGYDVRGLRGGELAGKKFGRHRKWNEPPNDEEKAMAVRDYQCQADANLMQRINNALERNVGTWMVANEAMLLERHEKLQQAREIANEVIAGKRSYEARD</sequence>
<keyword evidence="2" id="KW-1185">Reference proteome</keyword>
<organism evidence="1 2">
    <name type="scientific">Bifidobacterium anseris</name>
    <dbReference type="NCBI Taxonomy" id="2020963"/>
    <lineage>
        <taxon>Bacteria</taxon>
        <taxon>Bacillati</taxon>
        <taxon>Actinomycetota</taxon>
        <taxon>Actinomycetes</taxon>
        <taxon>Bifidobacteriales</taxon>
        <taxon>Bifidobacteriaceae</taxon>
        <taxon>Bifidobacterium</taxon>
    </lineage>
</organism>
<comment type="caution">
    <text evidence="1">The sequence shown here is derived from an EMBL/GenBank/DDBJ whole genome shotgun (WGS) entry which is preliminary data.</text>
</comment>
<reference evidence="1 2" key="1">
    <citation type="submission" date="2017-07" db="EMBL/GenBank/DDBJ databases">
        <title>Bifidobacterium novel species.</title>
        <authorList>
            <person name="Lugli G.A."/>
            <person name="Milani C."/>
            <person name="Duranti S."/>
            <person name="Mangifesta M."/>
        </authorList>
    </citation>
    <scope>NUCLEOTIDE SEQUENCE [LARGE SCALE GENOMIC DNA]</scope>
    <source>
        <strain evidence="2">Goo31D</strain>
    </source>
</reference>
<gene>
    <name evidence="1" type="ORF">CGZ88_1173</name>
</gene>
<accession>A0A2N5IXJ9</accession>
<name>A0A2N5IXJ9_9BIFI</name>
<dbReference type="Proteomes" id="UP000234935">
    <property type="component" value="Unassembled WGS sequence"/>
</dbReference>
<dbReference type="EMBL" id="NMYC01000005">
    <property type="protein sequence ID" value="PLS26688.1"/>
    <property type="molecule type" value="Genomic_DNA"/>
</dbReference>